<evidence type="ECO:0000256" key="5">
    <source>
        <dbReference type="ARBA" id="ARBA00023134"/>
    </source>
</evidence>
<evidence type="ECO:0000256" key="2">
    <source>
        <dbReference type="ARBA" id="ARBA00014587"/>
    </source>
</evidence>
<evidence type="ECO:0000256" key="6">
    <source>
        <dbReference type="RuleBase" id="RU365059"/>
    </source>
</evidence>
<reference evidence="7 8" key="1">
    <citation type="submission" date="2010-05" db="EMBL/GenBank/DDBJ databases">
        <title>The Genome Sequence of Thecamonas trahens ATCC 50062.</title>
        <authorList>
            <consortium name="The Broad Institute Genome Sequencing Platform"/>
            <person name="Russ C."/>
            <person name="Cuomo C."/>
            <person name="Shea T."/>
            <person name="Young S.K."/>
            <person name="Zeng Q."/>
            <person name="Koehrsen M."/>
            <person name="Haas B."/>
            <person name="Borodovsky M."/>
            <person name="Guigo R."/>
            <person name="Alvarado L."/>
            <person name="Berlin A."/>
            <person name="Bochicchio J."/>
            <person name="Borenstein D."/>
            <person name="Chapman S."/>
            <person name="Chen Z."/>
            <person name="Freedman E."/>
            <person name="Gellesch M."/>
            <person name="Goldberg J."/>
            <person name="Griggs A."/>
            <person name="Gujja S."/>
            <person name="Heilman E."/>
            <person name="Heiman D."/>
            <person name="Hepburn T."/>
            <person name="Howarth C."/>
            <person name="Jen D."/>
            <person name="Larson L."/>
            <person name="Mehta T."/>
            <person name="Park D."/>
            <person name="Pearson M."/>
            <person name="Roberts A."/>
            <person name="Saif S."/>
            <person name="Shenoy N."/>
            <person name="Sisk P."/>
            <person name="Stolte C."/>
            <person name="Sykes S."/>
            <person name="Thomson T."/>
            <person name="Walk T."/>
            <person name="White J."/>
            <person name="Yandava C."/>
            <person name="Burger G."/>
            <person name="Gray M.W."/>
            <person name="Holland P.W.H."/>
            <person name="King N."/>
            <person name="Lang F.B.F."/>
            <person name="Roger A.J."/>
            <person name="Ruiz-Trillo I."/>
            <person name="Lander E."/>
            <person name="Nusbaum C."/>
        </authorList>
    </citation>
    <scope>NUCLEOTIDE SEQUENCE [LARGE SCALE GENOMIC DNA]</scope>
    <source>
        <strain evidence="7 8">ATCC 50062</strain>
    </source>
</reference>
<dbReference type="OrthoDB" id="5839at2759"/>
<dbReference type="Proteomes" id="UP000054408">
    <property type="component" value="Unassembled WGS sequence"/>
</dbReference>
<dbReference type="FunFam" id="3.40.50.300:FF:000552">
    <property type="entry name" value="GPN-loop GTPase 3"/>
    <property type="match status" value="1"/>
</dbReference>
<dbReference type="RefSeq" id="XP_013755943.1">
    <property type="nucleotide sequence ID" value="XM_013900489.1"/>
</dbReference>
<dbReference type="InterPro" id="IPR030228">
    <property type="entry name" value="Gpn3"/>
</dbReference>
<evidence type="ECO:0000256" key="4">
    <source>
        <dbReference type="ARBA" id="ARBA00022801"/>
    </source>
</evidence>
<dbReference type="eggNOG" id="KOG1534">
    <property type="taxonomic scope" value="Eukaryota"/>
</dbReference>
<dbReference type="GO" id="GO:0003924">
    <property type="term" value="F:GTPase activity"/>
    <property type="evidence" value="ECO:0007669"/>
    <property type="project" value="TreeGrafter"/>
</dbReference>
<dbReference type="GeneID" id="25566357"/>
<sequence>MGKKGQLVIGPAGSGKSTYCETIHRYCSEQGRTVHVVNLDPAAEVFNYPVAVDIRDLIKVDDAMDVLHFGPNGGLIYCMEYLLAHSEWLEDAIGDFDDDYLIFDCPGQIELYMHVPMVKALMGMLDRLGYTIASVYVIDSQFVSDPAKFMSANLMCLSAMLQLELPHVSVLSKVDILKAQHGGEEPEFLEDFLSPDPLRLMQKMSSSMDSKFYSLTDAIAGLLDNFSMVSFLPLDITDQDSIDYVLSTIDYAIQYGEDLELNEPAELEDEVDLQDALAAWSRP</sequence>
<dbReference type="EMBL" id="GL349468">
    <property type="protein sequence ID" value="KNC51541.1"/>
    <property type="molecule type" value="Genomic_DNA"/>
</dbReference>
<dbReference type="CDD" id="cd17872">
    <property type="entry name" value="GPN3"/>
    <property type="match status" value="1"/>
</dbReference>
<dbReference type="PANTHER" id="PTHR21231">
    <property type="entry name" value="XPA-BINDING PROTEIN 1-RELATED"/>
    <property type="match status" value="1"/>
</dbReference>
<evidence type="ECO:0000256" key="1">
    <source>
        <dbReference type="ARBA" id="ARBA00005290"/>
    </source>
</evidence>
<dbReference type="InterPro" id="IPR027417">
    <property type="entry name" value="P-loop_NTPase"/>
</dbReference>
<dbReference type="AlphaFoldDB" id="A0A0L0DHD0"/>
<dbReference type="Gene3D" id="3.40.50.300">
    <property type="entry name" value="P-loop containing nucleotide triphosphate hydrolases"/>
    <property type="match status" value="1"/>
</dbReference>
<name>A0A0L0DHD0_THETB</name>
<dbReference type="PANTHER" id="PTHR21231:SF7">
    <property type="entry name" value="GPN-LOOP GTPASE 3"/>
    <property type="match status" value="1"/>
</dbReference>
<dbReference type="STRING" id="461836.A0A0L0DHD0"/>
<keyword evidence="5 6" id="KW-0342">GTP-binding</keyword>
<comment type="similarity">
    <text evidence="1 6">Belongs to the GPN-loop GTPase family.</text>
</comment>
<protein>
    <recommendedName>
        <fullName evidence="2 6">GPN-loop GTPase 3</fullName>
    </recommendedName>
</protein>
<evidence type="ECO:0000256" key="3">
    <source>
        <dbReference type="ARBA" id="ARBA00022741"/>
    </source>
</evidence>
<keyword evidence="3 6" id="KW-0547">Nucleotide-binding</keyword>
<organism evidence="7 8">
    <name type="scientific">Thecamonas trahens ATCC 50062</name>
    <dbReference type="NCBI Taxonomy" id="461836"/>
    <lineage>
        <taxon>Eukaryota</taxon>
        <taxon>Apusozoa</taxon>
        <taxon>Apusomonadida</taxon>
        <taxon>Apusomonadidae</taxon>
        <taxon>Thecamonas</taxon>
    </lineage>
</organism>
<dbReference type="GO" id="GO:0005525">
    <property type="term" value="F:GTP binding"/>
    <property type="evidence" value="ECO:0007669"/>
    <property type="project" value="UniProtKB-KW"/>
</dbReference>
<dbReference type="OMA" id="LYTHMTV"/>
<keyword evidence="8" id="KW-1185">Reference proteome</keyword>
<comment type="subunit">
    <text evidence="6">Binds to RNA polymerase II (RNAPII).</text>
</comment>
<comment type="function">
    <text evidence="6">Small GTPase required for proper nuclear import of RNA polymerase II and III (RNAPII and RNAPIII). May act at an RNAP assembly step prior to nuclear import.</text>
</comment>
<dbReference type="Pfam" id="PF03029">
    <property type="entry name" value="ATP_bind_1"/>
    <property type="match status" value="1"/>
</dbReference>
<dbReference type="InterPro" id="IPR004130">
    <property type="entry name" value="Gpn"/>
</dbReference>
<evidence type="ECO:0000313" key="7">
    <source>
        <dbReference type="EMBL" id="KNC51541.1"/>
    </source>
</evidence>
<keyword evidence="4 6" id="KW-0378">Hydrolase</keyword>
<dbReference type="SUPFAM" id="SSF52540">
    <property type="entry name" value="P-loop containing nucleoside triphosphate hydrolases"/>
    <property type="match status" value="1"/>
</dbReference>
<accession>A0A0L0DHD0</accession>
<evidence type="ECO:0000313" key="8">
    <source>
        <dbReference type="Proteomes" id="UP000054408"/>
    </source>
</evidence>
<proteinExistence type="inferred from homology"/>
<gene>
    <name evidence="7" type="ORF">AMSG_07440</name>
</gene>